<proteinExistence type="predicted"/>
<accession>A0ABW3IG80</accession>
<evidence type="ECO:0000313" key="1">
    <source>
        <dbReference type="EMBL" id="MFD0977062.1"/>
    </source>
</evidence>
<dbReference type="Gene3D" id="3.40.50.1820">
    <property type="entry name" value="alpha/beta hydrolase"/>
    <property type="match status" value="1"/>
</dbReference>
<dbReference type="EMBL" id="JBHTJP010000035">
    <property type="protein sequence ID" value="MFD0977062.1"/>
    <property type="molecule type" value="Genomic_DNA"/>
</dbReference>
<gene>
    <name evidence="1" type="ORF">ACFQ1G_09680</name>
</gene>
<protein>
    <recommendedName>
        <fullName evidence="3">Alpha/beta hydrolase</fullName>
    </recommendedName>
</protein>
<name>A0ABW3IG80_9FLAO</name>
<organism evidence="1 2">
    <name type="scientific">Salinimicrobium gaetbulicola</name>
    <dbReference type="NCBI Taxonomy" id="999702"/>
    <lineage>
        <taxon>Bacteria</taxon>
        <taxon>Pseudomonadati</taxon>
        <taxon>Bacteroidota</taxon>
        <taxon>Flavobacteriia</taxon>
        <taxon>Flavobacteriales</taxon>
        <taxon>Flavobacteriaceae</taxon>
        <taxon>Salinimicrobium</taxon>
    </lineage>
</organism>
<evidence type="ECO:0008006" key="3">
    <source>
        <dbReference type="Google" id="ProtNLM"/>
    </source>
</evidence>
<dbReference type="InterPro" id="IPR029058">
    <property type="entry name" value="AB_hydrolase_fold"/>
</dbReference>
<dbReference type="SUPFAM" id="SSF53474">
    <property type="entry name" value="alpha/beta-Hydrolases"/>
    <property type="match status" value="1"/>
</dbReference>
<dbReference type="RefSeq" id="WP_380739037.1">
    <property type="nucleotide sequence ID" value="NZ_JBHTJP010000035.1"/>
</dbReference>
<keyword evidence="2" id="KW-1185">Reference proteome</keyword>
<sequence length="324" mass="37039">MSSFLIFRLRFLFLFFLTALLLSCKKDIEGEVTLIEKNTSKGFNYPYYLFIPDDLSENPEKYLVVEPNNSGMVTDDFQEHIDRAKSNATNEYYLGNYTARQLGFPLLVPVFPREKSTSQMYTHSLDRDVMLQKGNELERVDMQLLAMVEDAKERLQQKGISVAPQFLMTGFSASGSFANRFTLIHPEKVKAVVAGGVNGILMLPFSEENEVELNYPVGTADFVKFFGKAFESEAFMNTPQFYFMGALDDNDALPYSDAYDEPERAAIENVLGKEMLPARWQKTKAIYKREGVNAEIRTYEQLGHEHPEEVKQEIAAFFEKALHE</sequence>
<dbReference type="Proteomes" id="UP001597100">
    <property type="component" value="Unassembled WGS sequence"/>
</dbReference>
<evidence type="ECO:0000313" key="2">
    <source>
        <dbReference type="Proteomes" id="UP001597100"/>
    </source>
</evidence>
<comment type="caution">
    <text evidence="1">The sequence shown here is derived from an EMBL/GenBank/DDBJ whole genome shotgun (WGS) entry which is preliminary data.</text>
</comment>
<reference evidence="2" key="1">
    <citation type="journal article" date="2019" name="Int. J. Syst. Evol. Microbiol.">
        <title>The Global Catalogue of Microorganisms (GCM) 10K type strain sequencing project: providing services to taxonomists for standard genome sequencing and annotation.</title>
        <authorList>
            <consortium name="The Broad Institute Genomics Platform"/>
            <consortium name="The Broad Institute Genome Sequencing Center for Infectious Disease"/>
            <person name="Wu L."/>
            <person name="Ma J."/>
        </authorList>
    </citation>
    <scope>NUCLEOTIDE SEQUENCE [LARGE SCALE GENOMIC DNA]</scope>
    <source>
        <strain evidence="2">CCUG 60898</strain>
    </source>
</reference>